<dbReference type="AlphaFoldDB" id="A0A7U4E8A3"/>
<protein>
    <submittedName>
        <fullName evidence="1">Uncharacterized protein</fullName>
    </submittedName>
</protein>
<gene>
    <name evidence="1" type="ordered locus">Runsl_5198</name>
</gene>
<sequence>MVSWPCTRFETRGYDENIYDEVIFNKINGI</sequence>
<dbReference type="KEGG" id="rsi:Runsl_5198"/>
<proteinExistence type="predicted"/>
<reference evidence="2" key="1">
    <citation type="submission" date="2011-06" db="EMBL/GenBank/DDBJ databases">
        <title>The complete genome of chromosome of Runella slithyformis DSM 19594.</title>
        <authorList>
            <consortium name="US DOE Joint Genome Institute (JGI-PGF)"/>
            <person name="Lucas S."/>
            <person name="Han J."/>
            <person name="Lapidus A."/>
            <person name="Bruce D."/>
            <person name="Goodwin L."/>
            <person name="Pitluck S."/>
            <person name="Peters L."/>
            <person name="Kyrpides N."/>
            <person name="Mavromatis K."/>
            <person name="Ivanova N."/>
            <person name="Ovchinnikova G."/>
            <person name="Zhang X."/>
            <person name="Misra M."/>
            <person name="Detter J.C."/>
            <person name="Tapia R."/>
            <person name="Han C."/>
            <person name="Land M."/>
            <person name="Hauser L."/>
            <person name="Markowitz V."/>
            <person name="Cheng J.-F."/>
            <person name="Hugenholtz P."/>
            <person name="Woyke T."/>
            <person name="Wu D."/>
            <person name="Tindall B."/>
            <person name="Faehrich R."/>
            <person name="Brambilla E."/>
            <person name="Klenk H.-P."/>
            <person name="Eisen J.A."/>
        </authorList>
    </citation>
    <scope>NUCLEOTIDE SEQUENCE [LARGE SCALE GENOMIC DNA]</scope>
    <source>
        <strain evidence="2">ATCC 29530 / DSM 19594 / LMG 11500 / NCIMB 11436 / LSU 4</strain>
    </source>
</reference>
<name>A0A7U4E8A3_RUNSL</name>
<evidence type="ECO:0000313" key="2">
    <source>
        <dbReference type="Proteomes" id="UP000000493"/>
    </source>
</evidence>
<accession>A0A7U4E8A3</accession>
<reference evidence="1 2" key="2">
    <citation type="journal article" date="2012" name="Stand. Genomic Sci.">
        <title>Complete genome sequence of the aquatic bacterium Runella slithyformis type strain (LSU 4(T)).</title>
        <authorList>
            <person name="Copeland A."/>
            <person name="Zhang X."/>
            <person name="Misra M."/>
            <person name="Lapidus A."/>
            <person name="Nolan M."/>
            <person name="Lucas S."/>
            <person name="Deshpande S."/>
            <person name="Cheng J.F."/>
            <person name="Tapia R."/>
            <person name="Goodwin L.A."/>
            <person name="Pitluck S."/>
            <person name="Liolios K."/>
            <person name="Pagani I."/>
            <person name="Ivanova N."/>
            <person name="Mikhailova N."/>
            <person name="Pati A."/>
            <person name="Chen A."/>
            <person name="Palaniappan K."/>
            <person name="Land M."/>
            <person name="Hauser L."/>
            <person name="Pan C."/>
            <person name="Jeffries C.D."/>
            <person name="Detter J.C."/>
            <person name="Brambilla E.M."/>
            <person name="Rohde M."/>
            <person name="Djao O.D."/>
            <person name="Goker M."/>
            <person name="Sikorski J."/>
            <person name="Tindall B.J."/>
            <person name="Woyke T."/>
            <person name="Bristow J."/>
            <person name="Eisen J.A."/>
            <person name="Markowitz V."/>
            <person name="Hugenholtz P."/>
            <person name="Kyrpides N.C."/>
            <person name="Klenk H.P."/>
            <person name="Mavromatis K."/>
        </authorList>
    </citation>
    <scope>NUCLEOTIDE SEQUENCE [LARGE SCALE GENOMIC DNA]</scope>
    <source>
        <strain evidence="2">ATCC 29530 / DSM 19594 / LMG 11500 / NCIMB 11436 / LSU 4</strain>
    </source>
</reference>
<keyword evidence="2" id="KW-1185">Reference proteome</keyword>
<evidence type="ECO:0000313" key="1">
    <source>
        <dbReference type="EMBL" id="AEI51498.1"/>
    </source>
</evidence>
<dbReference type="EMBL" id="CP002859">
    <property type="protein sequence ID" value="AEI51498.1"/>
    <property type="molecule type" value="Genomic_DNA"/>
</dbReference>
<organism evidence="1 2">
    <name type="scientific">Runella slithyformis (strain ATCC 29530 / DSM 19594 / LMG 11500 / NCIMB 11436 / LSU 4)</name>
    <dbReference type="NCBI Taxonomy" id="761193"/>
    <lineage>
        <taxon>Bacteria</taxon>
        <taxon>Pseudomonadati</taxon>
        <taxon>Bacteroidota</taxon>
        <taxon>Cytophagia</taxon>
        <taxon>Cytophagales</taxon>
        <taxon>Spirosomataceae</taxon>
        <taxon>Runella</taxon>
    </lineage>
</organism>
<dbReference type="Proteomes" id="UP000000493">
    <property type="component" value="Chromosome"/>
</dbReference>